<evidence type="ECO:0000256" key="1">
    <source>
        <dbReference type="SAM" id="MobiDB-lite"/>
    </source>
</evidence>
<accession>A0A9P4JDP2</accession>
<evidence type="ECO:0000313" key="3">
    <source>
        <dbReference type="Proteomes" id="UP000799536"/>
    </source>
</evidence>
<organism evidence="2 3">
    <name type="scientific">Delitschia confertaspora ATCC 74209</name>
    <dbReference type="NCBI Taxonomy" id="1513339"/>
    <lineage>
        <taxon>Eukaryota</taxon>
        <taxon>Fungi</taxon>
        <taxon>Dikarya</taxon>
        <taxon>Ascomycota</taxon>
        <taxon>Pezizomycotina</taxon>
        <taxon>Dothideomycetes</taxon>
        <taxon>Pleosporomycetidae</taxon>
        <taxon>Pleosporales</taxon>
        <taxon>Delitschiaceae</taxon>
        <taxon>Delitschia</taxon>
    </lineage>
</organism>
<feature type="region of interest" description="Disordered" evidence="1">
    <location>
        <begin position="26"/>
        <end position="56"/>
    </location>
</feature>
<dbReference type="Proteomes" id="UP000799536">
    <property type="component" value="Unassembled WGS sequence"/>
</dbReference>
<name>A0A9P4JDP2_9PLEO</name>
<keyword evidence="3" id="KW-1185">Reference proteome</keyword>
<gene>
    <name evidence="2" type="ORF">GQ43DRAFT_259429</name>
</gene>
<dbReference type="AlphaFoldDB" id="A0A9P4JDP2"/>
<evidence type="ECO:0000313" key="2">
    <source>
        <dbReference type="EMBL" id="KAF2196394.1"/>
    </source>
</evidence>
<reference evidence="2" key="1">
    <citation type="journal article" date="2020" name="Stud. Mycol.">
        <title>101 Dothideomycetes genomes: a test case for predicting lifestyles and emergence of pathogens.</title>
        <authorList>
            <person name="Haridas S."/>
            <person name="Albert R."/>
            <person name="Binder M."/>
            <person name="Bloem J."/>
            <person name="Labutti K."/>
            <person name="Salamov A."/>
            <person name="Andreopoulos B."/>
            <person name="Baker S."/>
            <person name="Barry K."/>
            <person name="Bills G."/>
            <person name="Bluhm B."/>
            <person name="Cannon C."/>
            <person name="Castanera R."/>
            <person name="Culley D."/>
            <person name="Daum C."/>
            <person name="Ezra D."/>
            <person name="Gonzalez J."/>
            <person name="Henrissat B."/>
            <person name="Kuo A."/>
            <person name="Liang C."/>
            <person name="Lipzen A."/>
            <person name="Lutzoni F."/>
            <person name="Magnuson J."/>
            <person name="Mondo S."/>
            <person name="Nolan M."/>
            <person name="Ohm R."/>
            <person name="Pangilinan J."/>
            <person name="Park H.-J."/>
            <person name="Ramirez L."/>
            <person name="Alfaro M."/>
            <person name="Sun H."/>
            <person name="Tritt A."/>
            <person name="Yoshinaga Y."/>
            <person name="Zwiers L.-H."/>
            <person name="Turgeon B."/>
            <person name="Goodwin S."/>
            <person name="Spatafora J."/>
            <person name="Crous P."/>
            <person name="Grigoriev I."/>
        </authorList>
    </citation>
    <scope>NUCLEOTIDE SEQUENCE</scope>
    <source>
        <strain evidence="2">ATCC 74209</strain>
    </source>
</reference>
<dbReference type="EMBL" id="ML994400">
    <property type="protein sequence ID" value="KAF2196394.1"/>
    <property type="molecule type" value="Genomic_DNA"/>
</dbReference>
<proteinExistence type="predicted"/>
<protein>
    <submittedName>
        <fullName evidence="2">Uncharacterized protein</fullName>
    </submittedName>
</protein>
<comment type="caution">
    <text evidence="2">The sequence shown here is derived from an EMBL/GenBank/DDBJ whole genome shotgun (WGS) entry which is preliminary data.</text>
</comment>
<feature type="compositionally biased region" description="Polar residues" evidence="1">
    <location>
        <begin position="26"/>
        <end position="38"/>
    </location>
</feature>
<sequence length="112" mass="12604">MRRRAWTSRNLHASPRCNWLVQGRCQTDSSGSRRSISTPRGGLAGLGGRRQDLRSKPQPCRSLLCAAGTPLTTNSNSTRSSWEPWESWESWVRLKRLVNDIPNVKLSRASSL</sequence>